<keyword evidence="6" id="KW-0539">Nucleus</keyword>
<organism evidence="10">
    <name type="scientific">Opuntia streptacantha</name>
    <name type="common">Prickly pear cactus</name>
    <name type="synonym">Opuntia cardona</name>
    <dbReference type="NCBI Taxonomy" id="393608"/>
    <lineage>
        <taxon>Eukaryota</taxon>
        <taxon>Viridiplantae</taxon>
        <taxon>Streptophyta</taxon>
        <taxon>Embryophyta</taxon>
        <taxon>Tracheophyta</taxon>
        <taxon>Spermatophyta</taxon>
        <taxon>Magnoliopsida</taxon>
        <taxon>eudicotyledons</taxon>
        <taxon>Gunneridae</taxon>
        <taxon>Pentapetalae</taxon>
        <taxon>Caryophyllales</taxon>
        <taxon>Cactineae</taxon>
        <taxon>Cactaceae</taxon>
        <taxon>Opuntioideae</taxon>
        <taxon>Opuntia</taxon>
    </lineage>
</organism>
<dbReference type="CDD" id="cd00265">
    <property type="entry name" value="MADS_MEF2_like"/>
    <property type="match status" value="1"/>
</dbReference>
<evidence type="ECO:0000256" key="2">
    <source>
        <dbReference type="ARBA" id="ARBA00023015"/>
    </source>
</evidence>
<proteinExistence type="predicted"/>
<feature type="compositionally biased region" description="Gly residues" evidence="8">
    <location>
        <begin position="361"/>
        <end position="374"/>
    </location>
</feature>
<sequence>MGRVKLQIKRIDNTTNRQVTFSKRRNGLIKKAYELSVLCDIDIALIMFSPSGRLSHFSGRKRIEDVFARYINLPDQDRGSFINNREYLINTLKKIKAENDIALQLANPSGSTNPCLEELQQEVTNMQHQLQMVEDQLRIYEPDPMAFTSLAELESSEKTLTDTLSQVTQRKKYLLSNHLPSYDTSSVQIFLDSNEGMPASFDNEVMGWLPENGHNQPQMFPSSDPSSNPVVMRPNQSTAAGAAAIYETLTHGQGGMTMNLSAEQNNNQMGTATLAHPNHHQQQQVQHHHSHEQAEAASLPPWHQTYTSTELLSALMQSDAPFPSPSLMKDIGGGPAPGTVTSPVVTGHQAEGALPSPAGNVEGGGVGVGAGGQVQCGEEAASTTADSSSSVPNYDNKIPQLNM</sequence>
<dbReference type="GO" id="GO:0010152">
    <property type="term" value="P:pollen maturation"/>
    <property type="evidence" value="ECO:0007669"/>
    <property type="project" value="UniProtKB-ARBA"/>
</dbReference>
<name>A0A7C8ZZU3_OPUST</name>
<evidence type="ECO:0000256" key="1">
    <source>
        <dbReference type="ARBA" id="ARBA00004123"/>
    </source>
</evidence>
<feature type="coiled-coil region" evidence="7">
    <location>
        <begin position="116"/>
        <end position="170"/>
    </location>
</feature>
<evidence type="ECO:0000259" key="9">
    <source>
        <dbReference type="PROSITE" id="PS50066"/>
    </source>
</evidence>
<dbReference type="InterPro" id="IPR002100">
    <property type="entry name" value="TF_MADSbox"/>
</dbReference>
<reference evidence="10" key="2">
    <citation type="submission" date="2020-07" db="EMBL/GenBank/DDBJ databases">
        <authorList>
            <person name="Vera ALvarez R."/>
            <person name="Arias-Moreno D.M."/>
            <person name="Jimenez-Jacinto V."/>
            <person name="Jimenez-Bremont J.F."/>
            <person name="Swaminathan K."/>
            <person name="Moose S.P."/>
            <person name="Guerrero-Gonzalez M.L."/>
            <person name="Marino-Ramirez L."/>
            <person name="Landsman D."/>
            <person name="Rodriguez-Kessler M."/>
            <person name="Delgado-Sanchez P."/>
        </authorList>
    </citation>
    <scope>NUCLEOTIDE SEQUENCE</scope>
    <source>
        <tissue evidence="10">Cladode</tissue>
    </source>
</reference>
<feature type="region of interest" description="Disordered" evidence="8">
    <location>
        <begin position="270"/>
        <end position="297"/>
    </location>
</feature>
<evidence type="ECO:0000256" key="4">
    <source>
        <dbReference type="ARBA" id="ARBA00023125"/>
    </source>
</evidence>
<comment type="subcellular location">
    <subcellularLocation>
        <location evidence="1">Nucleus</location>
    </subcellularLocation>
</comment>
<keyword evidence="4" id="KW-0238">DNA-binding</keyword>
<dbReference type="PROSITE" id="PS50066">
    <property type="entry name" value="MADS_BOX_2"/>
    <property type="match status" value="1"/>
</dbReference>
<keyword evidence="3 7" id="KW-0175">Coiled coil</keyword>
<evidence type="ECO:0000256" key="8">
    <source>
        <dbReference type="SAM" id="MobiDB-lite"/>
    </source>
</evidence>
<evidence type="ECO:0000313" key="10">
    <source>
        <dbReference type="EMBL" id="MBA4654490.1"/>
    </source>
</evidence>
<accession>A0A7C8ZZU3</accession>
<evidence type="ECO:0000256" key="3">
    <source>
        <dbReference type="ARBA" id="ARBA00023054"/>
    </source>
</evidence>
<dbReference type="GO" id="GO:0005634">
    <property type="term" value="C:nucleus"/>
    <property type="evidence" value="ECO:0007669"/>
    <property type="project" value="UniProtKB-SubCell"/>
</dbReference>
<dbReference type="Pfam" id="PF00319">
    <property type="entry name" value="SRF-TF"/>
    <property type="match status" value="1"/>
</dbReference>
<dbReference type="InterPro" id="IPR050142">
    <property type="entry name" value="MADS-box/MEF2_TF"/>
</dbReference>
<dbReference type="GO" id="GO:0046983">
    <property type="term" value="F:protein dimerization activity"/>
    <property type="evidence" value="ECO:0007669"/>
    <property type="project" value="InterPro"/>
</dbReference>
<feature type="domain" description="MADS-box" evidence="9">
    <location>
        <begin position="1"/>
        <end position="61"/>
    </location>
</feature>
<dbReference type="FunFam" id="3.40.1810.10:FF:000014">
    <property type="entry name" value="MADS-box transcription factor 41"/>
    <property type="match status" value="1"/>
</dbReference>
<keyword evidence="5" id="KW-0804">Transcription</keyword>
<dbReference type="AlphaFoldDB" id="A0A7C8ZZU3"/>
<reference evidence="10" key="1">
    <citation type="journal article" date="2013" name="J. Plant Res.">
        <title>Effect of fungi and light on seed germination of three Opuntia species from semiarid lands of central Mexico.</title>
        <authorList>
            <person name="Delgado-Sanchez P."/>
            <person name="Jimenez-Bremont J.F."/>
            <person name="Guerrero-Gonzalez Mde L."/>
            <person name="Flores J."/>
        </authorList>
    </citation>
    <scope>NUCLEOTIDE SEQUENCE</scope>
    <source>
        <tissue evidence="10">Cladode</tissue>
    </source>
</reference>
<dbReference type="SMART" id="SM00432">
    <property type="entry name" value="MADS"/>
    <property type="match status" value="1"/>
</dbReference>
<dbReference type="EMBL" id="GISG01183797">
    <property type="protein sequence ID" value="MBA4654490.1"/>
    <property type="molecule type" value="Transcribed_RNA"/>
</dbReference>
<dbReference type="Gene3D" id="3.40.1810.10">
    <property type="entry name" value="Transcription factor, MADS-box"/>
    <property type="match status" value="1"/>
</dbReference>
<feature type="region of interest" description="Disordered" evidence="8">
    <location>
        <begin position="324"/>
        <end position="403"/>
    </location>
</feature>
<evidence type="ECO:0000256" key="5">
    <source>
        <dbReference type="ARBA" id="ARBA00023163"/>
    </source>
</evidence>
<feature type="compositionally biased region" description="Low complexity" evidence="8">
    <location>
        <begin position="375"/>
        <end position="390"/>
    </location>
</feature>
<protein>
    <recommendedName>
        <fullName evidence="9">MADS-box domain-containing protein</fullName>
    </recommendedName>
</protein>
<dbReference type="GO" id="GO:0080092">
    <property type="term" value="P:regulation of pollen tube growth"/>
    <property type="evidence" value="ECO:0007669"/>
    <property type="project" value="UniProtKB-ARBA"/>
</dbReference>
<dbReference type="PANTHER" id="PTHR48019">
    <property type="entry name" value="SERUM RESPONSE FACTOR HOMOLOG"/>
    <property type="match status" value="1"/>
</dbReference>
<dbReference type="GO" id="GO:0045944">
    <property type="term" value="P:positive regulation of transcription by RNA polymerase II"/>
    <property type="evidence" value="ECO:0007669"/>
    <property type="project" value="InterPro"/>
</dbReference>
<dbReference type="PROSITE" id="PS00350">
    <property type="entry name" value="MADS_BOX_1"/>
    <property type="match status" value="1"/>
</dbReference>
<dbReference type="GO" id="GO:0000977">
    <property type="term" value="F:RNA polymerase II transcription regulatory region sequence-specific DNA binding"/>
    <property type="evidence" value="ECO:0007669"/>
    <property type="project" value="InterPro"/>
</dbReference>
<keyword evidence="2" id="KW-0805">Transcription regulation</keyword>
<dbReference type="InterPro" id="IPR033896">
    <property type="entry name" value="MEF2-like_N"/>
</dbReference>
<dbReference type="InterPro" id="IPR036879">
    <property type="entry name" value="TF_MADSbox_sf"/>
</dbReference>
<evidence type="ECO:0000256" key="7">
    <source>
        <dbReference type="SAM" id="Coils"/>
    </source>
</evidence>
<dbReference type="PRINTS" id="PR00404">
    <property type="entry name" value="MADSDOMAIN"/>
</dbReference>
<evidence type="ECO:0000256" key="6">
    <source>
        <dbReference type="ARBA" id="ARBA00023242"/>
    </source>
</evidence>
<dbReference type="SUPFAM" id="SSF55455">
    <property type="entry name" value="SRF-like"/>
    <property type="match status" value="1"/>
</dbReference>